<dbReference type="EMBL" id="JBHSLD010000004">
    <property type="protein sequence ID" value="MFC5379903.1"/>
    <property type="molecule type" value="Genomic_DNA"/>
</dbReference>
<keyword evidence="5" id="KW-1185">Reference proteome</keyword>
<dbReference type="Pfam" id="PF00011">
    <property type="entry name" value="HSP20"/>
    <property type="match status" value="1"/>
</dbReference>
<dbReference type="CDD" id="cd06464">
    <property type="entry name" value="ACD_sHsps-like"/>
    <property type="match status" value="1"/>
</dbReference>
<dbReference type="PROSITE" id="PS01031">
    <property type="entry name" value="SHSP"/>
    <property type="match status" value="1"/>
</dbReference>
<comment type="similarity">
    <text evidence="1 2">Belongs to the small heat shock protein (HSP20) family.</text>
</comment>
<evidence type="ECO:0000259" key="3">
    <source>
        <dbReference type="PROSITE" id="PS01031"/>
    </source>
</evidence>
<gene>
    <name evidence="4" type="ORF">ACFPJ6_03760</name>
</gene>
<comment type="caution">
    <text evidence="4">The sequence shown here is derived from an EMBL/GenBank/DDBJ whole genome shotgun (WGS) entry which is preliminary data.</text>
</comment>
<dbReference type="RefSeq" id="WP_340269125.1">
    <property type="nucleotide sequence ID" value="NZ_JBBEOG010000003.1"/>
</dbReference>
<dbReference type="InterPro" id="IPR008978">
    <property type="entry name" value="HSP20-like_chaperone"/>
</dbReference>
<name>A0ABW0GJ71_9MICO</name>
<dbReference type="InterPro" id="IPR031107">
    <property type="entry name" value="Small_HSP"/>
</dbReference>
<dbReference type="InterPro" id="IPR002068">
    <property type="entry name" value="A-crystallin/Hsp20_dom"/>
</dbReference>
<dbReference type="Proteomes" id="UP001596122">
    <property type="component" value="Unassembled WGS sequence"/>
</dbReference>
<dbReference type="Gene3D" id="2.60.40.790">
    <property type="match status" value="1"/>
</dbReference>
<evidence type="ECO:0000313" key="4">
    <source>
        <dbReference type="EMBL" id="MFC5379903.1"/>
    </source>
</evidence>
<dbReference type="SUPFAM" id="SSF49764">
    <property type="entry name" value="HSP20-like chaperones"/>
    <property type="match status" value="1"/>
</dbReference>
<sequence>MDTTTTPQDTRPGQDLARRLWAGFPFLGDMWPFDDTAITGDATSGEGATGGIRVEEMLDNGLLVIRAELPGIDPENDVEVTVDDGMLSIRAQREERHEERDNRTRRSEFRYGTFVRRVPLPRGSSADVVSASYRDGILEVRMPAPSPSRTPRRVEVERA</sequence>
<accession>A0ABW0GJ71</accession>
<organism evidence="4 5">
    <name type="scientific">Aquipuribacter nitratireducens</name>
    <dbReference type="NCBI Taxonomy" id="650104"/>
    <lineage>
        <taxon>Bacteria</taxon>
        <taxon>Bacillati</taxon>
        <taxon>Actinomycetota</taxon>
        <taxon>Actinomycetes</taxon>
        <taxon>Micrococcales</taxon>
        <taxon>Intrasporangiaceae</taxon>
        <taxon>Aquipuribacter</taxon>
    </lineage>
</organism>
<feature type="domain" description="SHSP" evidence="3">
    <location>
        <begin position="43"/>
        <end position="159"/>
    </location>
</feature>
<dbReference type="PANTHER" id="PTHR11527">
    <property type="entry name" value="HEAT-SHOCK PROTEIN 20 FAMILY MEMBER"/>
    <property type="match status" value="1"/>
</dbReference>
<proteinExistence type="inferred from homology"/>
<reference evidence="5" key="1">
    <citation type="journal article" date="2019" name="Int. J. Syst. Evol. Microbiol.">
        <title>The Global Catalogue of Microorganisms (GCM) 10K type strain sequencing project: providing services to taxonomists for standard genome sequencing and annotation.</title>
        <authorList>
            <consortium name="The Broad Institute Genomics Platform"/>
            <consortium name="The Broad Institute Genome Sequencing Center for Infectious Disease"/>
            <person name="Wu L."/>
            <person name="Ma J."/>
        </authorList>
    </citation>
    <scope>NUCLEOTIDE SEQUENCE [LARGE SCALE GENOMIC DNA]</scope>
    <source>
        <strain evidence="5">CCUG 43114</strain>
    </source>
</reference>
<evidence type="ECO:0000256" key="2">
    <source>
        <dbReference type="RuleBase" id="RU003616"/>
    </source>
</evidence>
<evidence type="ECO:0000256" key="1">
    <source>
        <dbReference type="PROSITE-ProRule" id="PRU00285"/>
    </source>
</evidence>
<protein>
    <submittedName>
        <fullName evidence="4">Hsp20/alpha crystallin family protein</fullName>
    </submittedName>
</protein>
<evidence type="ECO:0000313" key="5">
    <source>
        <dbReference type="Proteomes" id="UP001596122"/>
    </source>
</evidence>